<dbReference type="Gene3D" id="3.30.70.1070">
    <property type="entry name" value="Sporulation related repeat"/>
    <property type="match status" value="1"/>
</dbReference>
<comment type="caution">
    <text evidence="8">The sequence shown here is derived from an EMBL/GenBank/DDBJ whole genome shotgun (WGS) entry which is preliminary data.</text>
</comment>
<evidence type="ECO:0000256" key="1">
    <source>
        <dbReference type="ARBA" id="ARBA00007164"/>
    </source>
</evidence>
<dbReference type="EMBL" id="LAZR01000053">
    <property type="protein sequence ID" value="KKN98101.1"/>
    <property type="molecule type" value="Genomic_DNA"/>
</dbReference>
<dbReference type="Pfam" id="PF00768">
    <property type="entry name" value="Peptidase_S11"/>
    <property type="match status" value="1"/>
</dbReference>
<evidence type="ECO:0000259" key="7">
    <source>
        <dbReference type="PROSITE" id="PS51724"/>
    </source>
</evidence>
<evidence type="ECO:0000256" key="2">
    <source>
        <dbReference type="ARBA" id="ARBA00022729"/>
    </source>
</evidence>
<sequence length="461" mass="50204">MYARVKSAVGKASFIWSMGLVLLLLIAATSAQANPRYAGIVVDLDNGEILYAENIDEQRYPASLTKMMTMYLMFEALEAGTMRIDQPLPVSPYAAAKPAVKLWLAAGSTIPVDTALRALAVRSANDVAAVVAEALGGSEERFAQMMTTKARELGMPATTFRNASGLPDDRQVTTARDMLTLSVRVRQDFPQYYHYFGLQEFTFRGTRHTSHNRLVRDYAGADGLKTGFIRASGFNVATTAVRGDRRLVAVVMGGFSAQSRDTHMANLLDRGFMRASLRDQQTWMANTNVAQEFMAFGPPALAPTQPAAPSQPVQRQPLLAVVETTAQSSPNTPPPSVDLEEQLANIAVIQRPEPSNAMAEPDPLRAFIERERQLASVPDTGGSWGIQVGAFSQEMQARQLAQQAANRIGQGVGGRVEVDTVQGQTPVYRARLVALDEQRARQACRELHSQGMDCMVVNASL</sequence>
<dbReference type="PANTHER" id="PTHR21581">
    <property type="entry name" value="D-ALANYL-D-ALANINE CARBOXYPEPTIDASE"/>
    <property type="match status" value="1"/>
</dbReference>
<gene>
    <name evidence="8" type="ORF">LCGC14_0149620</name>
</gene>
<dbReference type="GO" id="GO:0009002">
    <property type="term" value="F:serine-type D-Ala-D-Ala carboxypeptidase activity"/>
    <property type="evidence" value="ECO:0007669"/>
    <property type="project" value="InterPro"/>
</dbReference>
<keyword evidence="4" id="KW-0133">Cell shape</keyword>
<keyword evidence="3" id="KW-0378">Hydrolase</keyword>
<evidence type="ECO:0000256" key="6">
    <source>
        <dbReference type="ARBA" id="ARBA00023316"/>
    </source>
</evidence>
<proteinExistence type="inferred from homology"/>
<dbReference type="InterPro" id="IPR036680">
    <property type="entry name" value="SPOR-like_sf"/>
</dbReference>
<evidence type="ECO:0000256" key="4">
    <source>
        <dbReference type="ARBA" id="ARBA00022960"/>
    </source>
</evidence>
<keyword evidence="2" id="KW-0732">Signal</keyword>
<evidence type="ECO:0000256" key="3">
    <source>
        <dbReference type="ARBA" id="ARBA00022801"/>
    </source>
</evidence>
<dbReference type="Pfam" id="PF05036">
    <property type="entry name" value="SPOR"/>
    <property type="match status" value="1"/>
</dbReference>
<dbReference type="PROSITE" id="PS51724">
    <property type="entry name" value="SPOR"/>
    <property type="match status" value="1"/>
</dbReference>
<organism evidence="8">
    <name type="scientific">marine sediment metagenome</name>
    <dbReference type="NCBI Taxonomy" id="412755"/>
    <lineage>
        <taxon>unclassified sequences</taxon>
        <taxon>metagenomes</taxon>
        <taxon>ecological metagenomes</taxon>
    </lineage>
</organism>
<dbReference type="InterPro" id="IPR018044">
    <property type="entry name" value="Peptidase_S11"/>
</dbReference>
<dbReference type="GO" id="GO:0008360">
    <property type="term" value="P:regulation of cell shape"/>
    <property type="evidence" value="ECO:0007669"/>
    <property type="project" value="UniProtKB-KW"/>
</dbReference>
<dbReference type="PANTHER" id="PTHR21581:SF6">
    <property type="entry name" value="TRAFFICKING PROTEIN PARTICLE COMPLEX SUBUNIT 12"/>
    <property type="match status" value="1"/>
</dbReference>
<accession>A0A0F9XGC7</accession>
<dbReference type="Gene3D" id="3.40.710.10">
    <property type="entry name" value="DD-peptidase/beta-lactamase superfamily"/>
    <property type="match status" value="1"/>
</dbReference>
<dbReference type="InterPro" id="IPR001967">
    <property type="entry name" value="Peptidase_S11_N"/>
</dbReference>
<feature type="domain" description="SPOR" evidence="7">
    <location>
        <begin position="378"/>
        <end position="461"/>
    </location>
</feature>
<dbReference type="SUPFAM" id="SSF56601">
    <property type="entry name" value="beta-lactamase/transpeptidase-like"/>
    <property type="match status" value="1"/>
</dbReference>
<reference evidence="8" key="1">
    <citation type="journal article" date="2015" name="Nature">
        <title>Complex archaea that bridge the gap between prokaryotes and eukaryotes.</title>
        <authorList>
            <person name="Spang A."/>
            <person name="Saw J.H."/>
            <person name="Jorgensen S.L."/>
            <person name="Zaremba-Niedzwiedzka K."/>
            <person name="Martijn J."/>
            <person name="Lind A.E."/>
            <person name="van Eijk R."/>
            <person name="Schleper C."/>
            <person name="Guy L."/>
            <person name="Ettema T.J."/>
        </authorList>
    </citation>
    <scope>NUCLEOTIDE SEQUENCE</scope>
</reference>
<dbReference type="AlphaFoldDB" id="A0A0F9XGC7"/>
<name>A0A0F9XGC7_9ZZZZ</name>
<dbReference type="InterPro" id="IPR007730">
    <property type="entry name" value="SPOR-like_dom"/>
</dbReference>
<dbReference type="SUPFAM" id="SSF110997">
    <property type="entry name" value="Sporulation related repeat"/>
    <property type="match status" value="1"/>
</dbReference>
<dbReference type="PRINTS" id="PR00725">
    <property type="entry name" value="DADACBPTASE1"/>
</dbReference>
<dbReference type="GO" id="GO:0042834">
    <property type="term" value="F:peptidoglycan binding"/>
    <property type="evidence" value="ECO:0007669"/>
    <property type="project" value="InterPro"/>
</dbReference>
<dbReference type="InterPro" id="IPR012338">
    <property type="entry name" value="Beta-lactam/transpept-like"/>
</dbReference>
<dbReference type="GO" id="GO:0006508">
    <property type="term" value="P:proteolysis"/>
    <property type="evidence" value="ECO:0007669"/>
    <property type="project" value="InterPro"/>
</dbReference>
<dbReference type="GO" id="GO:0071555">
    <property type="term" value="P:cell wall organization"/>
    <property type="evidence" value="ECO:0007669"/>
    <property type="project" value="UniProtKB-KW"/>
</dbReference>
<dbReference type="GO" id="GO:0009252">
    <property type="term" value="P:peptidoglycan biosynthetic process"/>
    <property type="evidence" value="ECO:0007669"/>
    <property type="project" value="UniProtKB-KW"/>
</dbReference>
<protein>
    <recommendedName>
        <fullName evidence="7">SPOR domain-containing protein</fullName>
    </recommendedName>
</protein>
<evidence type="ECO:0000256" key="5">
    <source>
        <dbReference type="ARBA" id="ARBA00022984"/>
    </source>
</evidence>
<keyword evidence="5" id="KW-0573">Peptidoglycan synthesis</keyword>
<comment type="similarity">
    <text evidence="1">Belongs to the peptidase S11 family.</text>
</comment>
<evidence type="ECO:0000313" key="8">
    <source>
        <dbReference type="EMBL" id="KKN98101.1"/>
    </source>
</evidence>
<keyword evidence="6" id="KW-0961">Cell wall biogenesis/degradation</keyword>